<dbReference type="GO" id="GO:0004622">
    <property type="term" value="F:phosphatidylcholine lysophospholipase activity"/>
    <property type="evidence" value="ECO:0007669"/>
    <property type="project" value="TreeGrafter"/>
</dbReference>
<dbReference type="Proteomes" id="UP001140513">
    <property type="component" value="Unassembled WGS sequence"/>
</dbReference>
<dbReference type="PANTHER" id="PTHR30383:SF2">
    <property type="entry name" value="CELLULOSE-BINDING PROTEIN"/>
    <property type="match status" value="1"/>
</dbReference>
<protein>
    <recommendedName>
        <fullName evidence="4">SGNH hydrolase-type esterase domain-containing protein</fullName>
    </recommendedName>
</protein>
<dbReference type="PANTHER" id="PTHR30383">
    <property type="entry name" value="THIOESTERASE 1/PROTEASE 1/LYSOPHOSPHOLIPASE L1"/>
    <property type="match status" value="1"/>
</dbReference>
<proteinExistence type="predicted"/>
<feature type="region of interest" description="Disordered" evidence="1">
    <location>
        <begin position="155"/>
        <end position="179"/>
    </location>
</feature>
<evidence type="ECO:0000313" key="2">
    <source>
        <dbReference type="EMBL" id="KAJ4347170.1"/>
    </source>
</evidence>
<comment type="caution">
    <text evidence="2">The sequence shown here is derived from an EMBL/GenBank/DDBJ whole genome shotgun (WGS) entry which is preliminary data.</text>
</comment>
<dbReference type="Gene3D" id="3.40.50.1110">
    <property type="entry name" value="SGNH hydrolase"/>
    <property type="match status" value="1"/>
</dbReference>
<feature type="compositionally biased region" description="Low complexity" evidence="1">
    <location>
        <begin position="1"/>
        <end position="18"/>
    </location>
</feature>
<sequence>MSVGAITTATAGSTSQAQPVPSIAPSTETIPFASAVQIEASASMESQRLASIPAIPLPTNTTQYPQYQAARKIAPVMPPVQAGVKFPERPDMVANLTPSFNTSTFEQSHFKRQASSTRVLVVGDSITQGQQGDYTWRYRIWQWFQSSGIPVQMVGPYKGTKSPPPPRPPQPPPLYGAPADTSFTTDGGYAAGVDSEFLSQSNHFAVWGRAAAVDKALIAGVLQQNPADLMLLFLGFNDLGWFYSDVAGTLASIQTLITNARSVNPSLKFAVANIPHRTHIGGRDDLVSGTDLYNGQLPGLLSRMSTTQSPIHLVDIAGNYDCQDDGCPAGK</sequence>
<dbReference type="SUPFAM" id="SSF52266">
    <property type="entry name" value="SGNH hydrolase"/>
    <property type="match status" value="1"/>
</dbReference>
<dbReference type="RefSeq" id="XP_056066970.1">
    <property type="nucleotide sequence ID" value="XM_056219843.1"/>
</dbReference>
<dbReference type="InterPro" id="IPR051532">
    <property type="entry name" value="Ester_Hydrolysis_Enzymes"/>
</dbReference>
<evidence type="ECO:0000313" key="3">
    <source>
        <dbReference type="Proteomes" id="UP001140513"/>
    </source>
</evidence>
<accession>A0A9W8XCX2</accession>
<feature type="region of interest" description="Disordered" evidence="1">
    <location>
        <begin position="1"/>
        <end position="23"/>
    </location>
</feature>
<organism evidence="2 3">
    <name type="scientific">Didymosphaeria variabile</name>
    <dbReference type="NCBI Taxonomy" id="1932322"/>
    <lineage>
        <taxon>Eukaryota</taxon>
        <taxon>Fungi</taxon>
        <taxon>Dikarya</taxon>
        <taxon>Ascomycota</taxon>
        <taxon>Pezizomycotina</taxon>
        <taxon>Dothideomycetes</taxon>
        <taxon>Pleosporomycetidae</taxon>
        <taxon>Pleosporales</taxon>
        <taxon>Massarineae</taxon>
        <taxon>Didymosphaeriaceae</taxon>
        <taxon>Didymosphaeria</taxon>
    </lineage>
</organism>
<dbReference type="EMBL" id="JAPEUX010000008">
    <property type="protein sequence ID" value="KAJ4347170.1"/>
    <property type="molecule type" value="Genomic_DNA"/>
</dbReference>
<evidence type="ECO:0000256" key="1">
    <source>
        <dbReference type="SAM" id="MobiDB-lite"/>
    </source>
</evidence>
<feature type="compositionally biased region" description="Pro residues" evidence="1">
    <location>
        <begin position="162"/>
        <end position="175"/>
    </location>
</feature>
<dbReference type="AlphaFoldDB" id="A0A9W8XCX2"/>
<evidence type="ECO:0008006" key="4">
    <source>
        <dbReference type="Google" id="ProtNLM"/>
    </source>
</evidence>
<gene>
    <name evidence="2" type="ORF">N0V89_011108</name>
</gene>
<reference evidence="2" key="1">
    <citation type="submission" date="2022-10" db="EMBL/GenBank/DDBJ databases">
        <title>Tapping the CABI collections for fungal endophytes: first genome assemblies for Collariella, Neodidymelliopsis, Ascochyta clinopodiicola, Didymella pomorum, Didymosphaeria variabile, Neocosmospora piperis and Neocucurbitaria cava.</title>
        <authorList>
            <person name="Hill R."/>
        </authorList>
    </citation>
    <scope>NUCLEOTIDE SEQUENCE</scope>
    <source>
        <strain evidence="2">IMI 356815</strain>
    </source>
</reference>
<dbReference type="GeneID" id="80914638"/>
<dbReference type="OrthoDB" id="2119228at2759"/>
<dbReference type="InterPro" id="IPR036514">
    <property type="entry name" value="SGNH_hydro_sf"/>
</dbReference>
<name>A0A9W8XCX2_9PLEO</name>
<keyword evidence="3" id="KW-1185">Reference proteome</keyword>